<organism evidence="1 2">
    <name type="scientific">Rheinheimera soli</name>
    <dbReference type="NCBI Taxonomy" id="443616"/>
    <lineage>
        <taxon>Bacteria</taxon>
        <taxon>Pseudomonadati</taxon>
        <taxon>Pseudomonadota</taxon>
        <taxon>Gammaproteobacteria</taxon>
        <taxon>Chromatiales</taxon>
        <taxon>Chromatiaceae</taxon>
        <taxon>Rheinheimera</taxon>
    </lineage>
</organism>
<dbReference type="EMBL" id="JAVDWR010000002">
    <property type="protein sequence ID" value="MDR7120130.1"/>
    <property type="molecule type" value="Genomic_DNA"/>
</dbReference>
<dbReference type="RefSeq" id="WP_310275295.1">
    <property type="nucleotide sequence ID" value="NZ_JAVDWR010000002.1"/>
</dbReference>
<keyword evidence="2" id="KW-1185">Reference proteome</keyword>
<dbReference type="Proteomes" id="UP001257909">
    <property type="component" value="Unassembled WGS sequence"/>
</dbReference>
<name>A0ABU1VX21_9GAMM</name>
<protein>
    <submittedName>
        <fullName evidence="1">Uncharacterized protein</fullName>
    </submittedName>
</protein>
<comment type="caution">
    <text evidence="1">The sequence shown here is derived from an EMBL/GenBank/DDBJ whole genome shotgun (WGS) entry which is preliminary data.</text>
</comment>
<evidence type="ECO:0000313" key="1">
    <source>
        <dbReference type="EMBL" id="MDR7120130.1"/>
    </source>
</evidence>
<gene>
    <name evidence="1" type="ORF">J2W69_001059</name>
</gene>
<reference evidence="1 2" key="1">
    <citation type="submission" date="2023-07" db="EMBL/GenBank/DDBJ databases">
        <title>Sorghum-associated microbial communities from plants grown in Nebraska, USA.</title>
        <authorList>
            <person name="Schachtman D."/>
        </authorList>
    </citation>
    <scope>NUCLEOTIDE SEQUENCE [LARGE SCALE GENOMIC DNA]</scope>
    <source>
        <strain evidence="1 2">4138</strain>
    </source>
</reference>
<accession>A0ABU1VX21</accession>
<evidence type="ECO:0000313" key="2">
    <source>
        <dbReference type="Proteomes" id="UP001257909"/>
    </source>
</evidence>
<proteinExistence type="predicted"/>
<sequence length="41" mass="4789">MSQPLSRLRLWRRPEACCDYIRRICCSVPELARQNLNGALV</sequence>